<protein>
    <submittedName>
        <fullName evidence="12">4-amino-4-deoxy-L-arabinose transferase</fullName>
    </submittedName>
</protein>
<feature type="transmembrane region" description="Helical" evidence="9">
    <location>
        <begin position="134"/>
        <end position="156"/>
    </location>
</feature>
<feature type="transmembrane region" description="Helical" evidence="9">
    <location>
        <begin position="363"/>
        <end position="382"/>
    </location>
</feature>
<evidence type="ECO:0000259" key="11">
    <source>
        <dbReference type="Pfam" id="PF24878"/>
    </source>
</evidence>
<feature type="transmembrane region" description="Helical" evidence="9">
    <location>
        <begin position="99"/>
        <end position="128"/>
    </location>
</feature>
<evidence type="ECO:0000256" key="7">
    <source>
        <dbReference type="ARBA" id="ARBA00023136"/>
    </source>
</evidence>
<dbReference type="GO" id="GO:0005886">
    <property type="term" value="C:plasma membrane"/>
    <property type="evidence" value="ECO:0007669"/>
    <property type="project" value="UniProtKB-SubCell"/>
</dbReference>
<feature type="transmembrane region" description="Helical" evidence="9">
    <location>
        <begin position="389"/>
        <end position="412"/>
    </location>
</feature>
<evidence type="ECO:0000259" key="10">
    <source>
        <dbReference type="Pfam" id="PF13231"/>
    </source>
</evidence>
<dbReference type="AlphaFoldDB" id="A0A2K9DBY4"/>
<feature type="transmembrane region" description="Helical" evidence="9">
    <location>
        <begin position="231"/>
        <end position="252"/>
    </location>
</feature>
<dbReference type="PANTHER" id="PTHR33908:SF3">
    <property type="entry name" value="UNDECAPRENYL PHOSPHATE-ALPHA-4-AMINO-4-DEOXY-L-ARABINOSE ARABINOSYL TRANSFERASE"/>
    <property type="match status" value="1"/>
</dbReference>
<evidence type="ECO:0000313" key="12">
    <source>
        <dbReference type="EMBL" id="AUG29621.1"/>
    </source>
</evidence>
<feature type="domain" description="Glycosyltransferase RgtA/B/C/D-like" evidence="10">
    <location>
        <begin position="89"/>
        <end position="245"/>
    </location>
</feature>
<evidence type="ECO:0000256" key="6">
    <source>
        <dbReference type="ARBA" id="ARBA00022989"/>
    </source>
</evidence>
<feature type="transmembrane region" description="Helical" evidence="9">
    <location>
        <begin position="418"/>
        <end position="439"/>
    </location>
</feature>
<dbReference type="GO" id="GO:0016763">
    <property type="term" value="F:pentosyltransferase activity"/>
    <property type="evidence" value="ECO:0007669"/>
    <property type="project" value="TreeGrafter"/>
</dbReference>
<dbReference type="Proteomes" id="UP000233276">
    <property type="component" value="Chromosome"/>
</dbReference>
<accession>A0A2K9DBY4</accession>
<evidence type="ECO:0000256" key="4">
    <source>
        <dbReference type="ARBA" id="ARBA00022679"/>
    </source>
</evidence>
<feature type="transmembrane region" description="Helical" evidence="9">
    <location>
        <begin position="33"/>
        <end position="52"/>
    </location>
</feature>
<feature type="compositionally biased region" description="Gly residues" evidence="8">
    <location>
        <begin position="542"/>
        <end position="558"/>
    </location>
</feature>
<keyword evidence="6 9" id="KW-1133">Transmembrane helix</keyword>
<feature type="transmembrane region" description="Helical" evidence="9">
    <location>
        <begin position="451"/>
        <end position="471"/>
    </location>
</feature>
<feature type="transmembrane region" description="Helical" evidence="9">
    <location>
        <begin position="186"/>
        <end position="219"/>
    </location>
</feature>
<proteinExistence type="predicted"/>
<evidence type="ECO:0000256" key="1">
    <source>
        <dbReference type="ARBA" id="ARBA00004651"/>
    </source>
</evidence>
<keyword evidence="7 9" id="KW-0472">Membrane</keyword>
<dbReference type="InterPro" id="IPR038731">
    <property type="entry name" value="RgtA/B/C-like"/>
</dbReference>
<feature type="region of interest" description="Disordered" evidence="8">
    <location>
        <begin position="500"/>
        <end position="559"/>
    </location>
</feature>
<dbReference type="EMBL" id="CP025299">
    <property type="protein sequence ID" value="AUG29621.1"/>
    <property type="molecule type" value="Genomic_DNA"/>
</dbReference>
<feature type="transmembrane region" description="Helical" evidence="9">
    <location>
        <begin position="340"/>
        <end position="357"/>
    </location>
</feature>
<evidence type="ECO:0000256" key="2">
    <source>
        <dbReference type="ARBA" id="ARBA00022475"/>
    </source>
</evidence>
<dbReference type="KEGG" id="mhos:CXR34_09280"/>
<comment type="subcellular location">
    <subcellularLocation>
        <location evidence="1">Cell membrane</location>
        <topology evidence="1">Multi-pass membrane protein</topology>
    </subcellularLocation>
</comment>
<keyword evidence="3" id="KW-0328">Glycosyltransferase</keyword>
<dbReference type="InterPro" id="IPR056785">
    <property type="entry name" value="YkcA/B-like_C"/>
</dbReference>
<dbReference type="InterPro" id="IPR050297">
    <property type="entry name" value="LipidA_mod_glycosyltrf_83"/>
</dbReference>
<evidence type="ECO:0000256" key="5">
    <source>
        <dbReference type="ARBA" id="ARBA00022692"/>
    </source>
</evidence>
<evidence type="ECO:0000256" key="9">
    <source>
        <dbReference type="SAM" id="Phobius"/>
    </source>
</evidence>
<evidence type="ECO:0000256" key="3">
    <source>
        <dbReference type="ARBA" id="ARBA00022676"/>
    </source>
</evidence>
<evidence type="ECO:0000256" key="8">
    <source>
        <dbReference type="SAM" id="MobiDB-lite"/>
    </source>
</evidence>
<organism evidence="12 13">
    <name type="scientific">Microbacterium hominis</name>
    <dbReference type="NCBI Taxonomy" id="162426"/>
    <lineage>
        <taxon>Bacteria</taxon>
        <taxon>Bacillati</taxon>
        <taxon>Actinomycetota</taxon>
        <taxon>Actinomycetes</taxon>
        <taxon>Micrococcales</taxon>
        <taxon>Microbacteriaceae</taxon>
        <taxon>Microbacterium</taxon>
    </lineage>
</organism>
<keyword evidence="4 12" id="KW-0808">Transferase</keyword>
<reference evidence="12 13" key="1">
    <citation type="submission" date="2017-12" db="EMBL/GenBank/DDBJ databases">
        <title>Isolation and characterization of estrogens degradatiion strain Microbacterium hominis SJTG1.</title>
        <authorList>
            <person name="Xiong W."/>
            <person name="Yin C."/>
            <person name="Zheng D."/>
            <person name="Liang R."/>
        </authorList>
    </citation>
    <scope>NUCLEOTIDE SEQUENCE [LARGE SCALE GENOMIC DNA]</scope>
    <source>
        <strain evidence="12 13">SJTG1</strain>
    </source>
</reference>
<dbReference type="GO" id="GO:0010041">
    <property type="term" value="P:response to iron(III) ion"/>
    <property type="evidence" value="ECO:0007669"/>
    <property type="project" value="TreeGrafter"/>
</dbReference>
<name>A0A2K9DBY4_9MICO</name>
<feature type="transmembrane region" description="Helical" evidence="9">
    <location>
        <begin position="316"/>
        <end position="333"/>
    </location>
</feature>
<evidence type="ECO:0000313" key="13">
    <source>
        <dbReference type="Proteomes" id="UP000233276"/>
    </source>
</evidence>
<gene>
    <name evidence="12" type="ORF">CXR34_09280</name>
</gene>
<dbReference type="Pfam" id="PF13231">
    <property type="entry name" value="PMT_2"/>
    <property type="match status" value="1"/>
</dbReference>
<keyword evidence="2" id="KW-1003">Cell membrane</keyword>
<dbReference type="PANTHER" id="PTHR33908">
    <property type="entry name" value="MANNOSYLTRANSFERASE YKCB-RELATED"/>
    <property type="match status" value="1"/>
</dbReference>
<keyword evidence="5 9" id="KW-0812">Transmembrane</keyword>
<dbReference type="GO" id="GO:0009103">
    <property type="term" value="P:lipopolysaccharide biosynthetic process"/>
    <property type="evidence" value="ECO:0007669"/>
    <property type="project" value="UniProtKB-ARBA"/>
</dbReference>
<sequence>MTVVTVLSASAPSTPFSSTRARTGVRRRLGTPWHWSLLGIGLVALVLTAWGVGGSMSDYYASIALSMSRSWPDFFFGSFDPAGTVTLDKIPGSFWIPALVVRVFGFSPAAVILPNALAAAAAAVMTAITARRWVGRTAGVIAGAVVATTPILVAVARSNQPETFFVLALALTAWAATHALRRAHLGWLLLSGLFIAAAFQTYMLEAWAVWPGLAAAYLCTRQPWWRRVWHVAVAGVVSLAASLVWIVAVALVPASDRPYIGSTLSNNPWEMVFGYNGLGRFGASTADTEAYRSFTPPFSGEPSVVRLLNGALADQIGWMIPTAVLAVVVLAVLRFRTPLLVFGAVWFGTFAVMFSVVAGMHQFYTASLAIPMALLIGAGFAWARRRRALWAQIALPAVAAVTAVLIGVAVAADRGAAFSRPVAVVQVVVLGLAVVLLVLEHRRARPLPLTAAVAVVAMLLTPAAWSVVTMWSPNSTNPTAAGVAATSGIGGMGGFARGGMGAPGQAAGSSGSGPFGSARPGTPRSDGSTRTDAGGSMVRRGAGSGVAGGGGTTGGGGTSQATAATVAWLTEHQQGTAYLAAAFGAQSAAGFILASDGGSFLPIGGFNERDPAPTLATFQRLVADGELRYVIAGSSGGFGGAGFGGTDAASTAAGQIRTWVLDNCTEVTDAPVSGLYSCGA</sequence>
<feature type="domain" description="Putative mannosyltransferase YkcA/B-like C-terminal" evidence="11">
    <location>
        <begin position="566"/>
        <end position="661"/>
    </location>
</feature>
<dbReference type="Pfam" id="PF24878">
    <property type="entry name" value="YkcB_C"/>
    <property type="match status" value="1"/>
</dbReference>